<dbReference type="EMBL" id="UZAM01008848">
    <property type="protein sequence ID" value="VDP06669.1"/>
    <property type="molecule type" value="Genomic_DNA"/>
</dbReference>
<name>A0A183INN4_9BILA</name>
<keyword evidence="1" id="KW-0245">EGF-like domain</keyword>
<dbReference type="InterPro" id="IPR043403">
    <property type="entry name" value="Gurken/Spitz"/>
</dbReference>
<evidence type="ECO:0000256" key="1">
    <source>
        <dbReference type="PROSITE-ProRule" id="PRU00076"/>
    </source>
</evidence>
<dbReference type="WBParaSite" id="SBAD_0000544401-mRNA-1">
    <property type="protein sequence ID" value="SBAD_0000544401-mRNA-1"/>
    <property type="gene ID" value="SBAD_0000544401"/>
</dbReference>
<dbReference type="PROSITE" id="PS00022">
    <property type="entry name" value="EGF_1"/>
    <property type="match status" value="1"/>
</dbReference>
<dbReference type="PROSITE" id="PS01186">
    <property type="entry name" value="EGF_2"/>
    <property type="match status" value="1"/>
</dbReference>
<keyword evidence="3" id="KW-0812">Transmembrane</keyword>
<protein>
    <submittedName>
        <fullName evidence="7">EGF-like domain-containing protein</fullName>
    </submittedName>
</protein>
<sequence>MVVSGSHRPNAKHQLSEACSTRPSPKPRNPRPTWSPTINQIRHNCSGDFLLLYCMNGGTCVKMVIDDSISYSCDCKMGYFGARCEYLDTSDRYLAVQQRIETASIAGGVTVLIIIIVFVTVVLYIHFRQKSTVKRMTSERCSSASCSRDRYLVKPFSADFTNPSHPGFSRSSDVPVVVDTAVGSV</sequence>
<evidence type="ECO:0000313" key="6">
    <source>
        <dbReference type="Proteomes" id="UP000270296"/>
    </source>
</evidence>
<evidence type="ECO:0000313" key="5">
    <source>
        <dbReference type="EMBL" id="VDP06669.1"/>
    </source>
</evidence>
<proteinExistence type="predicted"/>
<dbReference type="CDD" id="cd00054">
    <property type="entry name" value="EGF_CA"/>
    <property type="match status" value="1"/>
</dbReference>
<dbReference type="OrthoDB" id="5919392at2759"/>
<keyword evidence="1" id="KW-1015">Disulfide bond</keyword>
<evidence type="ECO:0000259" key="4">
    <source>
        <dbReference type="PROSITE" id="PS50026"/>
    </source>
</evidence>
<dbReference type="SUPFAM" id="SSF57196">
    <property type="entry name" value="EGF/Laminin"/>
    <property type="match status" value="1"/>
</dbReference>
<dbReference type="SMART" id="SM00181">
    <property type="entry name" value="EGF"/>
    <property type="match status" value="1"/>
</dbReference>
<evidence type="ECO:0000256" key="3">
    <source>
        <dbReference type="SAM" id="Phobius"/>
    </source>
</evidence>
<dbReference type="Gene3D" id="2.10.25.10">
    <property type="entry name" value="Laminin"/>
    <property type="match status" value="1"/>
</dbReference>
<dbReference type="GO" id="GO:0048018">
    <property type="term" value="F:receptor ligand activity"/>
    <property type="evidence" value="ECO:0007669"/>
    <property type="project" value="InterPro"/>
</dbReference>
<dbReference type="PANTHER" id="PTHR12332:SF1">
    <property type="entry name" value="KEREN-RELATED"/>
    <property type="match status" value="1"/>
</dbReference>
<dbReference type="GO" id="GO:0005154">
    <property type="term" value="F:epidermal growth factor receptor binding"/>
    <property type="evidence" value="ECO:0007669"/>
    <property type="project" value="InterPro"/>
</dbReference>
<accession>A0A183INN4</accession>
<evidence type="ECO:0000256" key="2">
    <source>
        <dbReference type="SAM" id="MobiDB-lite"/>
    </source>
</evidence>
<feature type="disulfide bond" evidence="1">
    <location>
        <begin position="75"/>
        <end position="84"/>
    </location>
</feature>
<dbReference type="GO" id="GO:0007173">
    <property type="term" value="P:epidermal growth factor receptor signaling pathway"/>
    <property type="evidence" value="ECO:0007669"/>
    <property type="project" value="InterPro"/>
</dbReference>
<reference evidence="5 6" key="2">
    <citation type="submission" date="2018-11" db="EMBL/GenBank/DDBJ databases">
        <authorList>
            <consortium name="Pathogen Informatics"/>
        </authorList>
    </citation>
    <scope>NUCLEOTIDE SEQUENCE [LARGE SCALE GENOMIC DNA]</scope>
</reference>
<dbReference type="InterPro" id="IPR000742">
    <property type="entry name" value="EGF"/>
</dbReference>
<dbReference type="PROSITE" id="PS50026">
    <property type="entry name" value="EGF_3"/>
    <property type="match status" value="1"/>
</dbReference>
<evidence type="ECO:0000313" key="7">
    <source>
        <dbReference type="WBParaSite" id="SBAD_0000544401-mRNA-1"/>
    </source>
</evidence>
<reference evidence="7" key="1">
    <citation type="submission" date="2016-06" db="UniProtKB">
        <authorList>
            <consortium name="WormBaseParasite"/>
        </authorList>
    </citation>
    <scope>IDENTIFICATION</scope>
</reference>
<dbReference type="AlphaFoldDB" id="A0A183INN4"/>
<keyword evidence="6" id="KW-1185">Reference proteome</keyword>
<feature type="domain" description="EGF-like" evidence="4">
    <location>
        <begin position="41"/>
        <end position="85"/>
    </location>
</feature>
<dbReference type="Pfam" id="PF00008">
    <property type="entry name" value="EGF"/>
    <property type="match status" value="1"/>
</dbReference>
<keyword evidence="3" id="KW-0472">Membrane</keyword>
<comment type="caution">
    <text evidence="1">Lacks conserved residue(s) required for the propagation of feature annotation.</text>
</comment>
<feature type="transmembrane region" description="Helical" evidence="3">
    <location>
        <begin position="105"/>
        <end position="127"/>
    </location>
</feature>
<feature type="region of interest" description="Disordered" evidence="2">
    <location>
        <begin position="1"/>
        <end position="35"/>
    </location>
</feature>
<dbReference type="PANTHER" id="PTHR12332">
    <property type="entry name" value="KEREN-RELATED"/>
    <property type="match status" value="1"/>
</dbReference>
<gene>
    <name evidence="5" type="ORF">SBAD_LOCUS5230</name>
</gene>
<keyword evidence="3" id="KW-1133">Transmembrane helix</keyword>
<organism evidence="7">
    <name type="scientific">Soboliphyme baturini</name>
    <dbReference type="NCBI Taxonomy" id="241478"/>
    <lineage>
        <taxon>Eukaryota</taxon>
        <taxon>Metazoa</taxon>
        <taxon>Ecdysozoa</taxon>
        <taxon>Nematoda</taxon>
        <taxon>Enoplea</taxon>
        <taxon>Dorylaimia</taxon>
        <taxon>Dioctophymatida</taxon>
        <taxon>Dioctophymatoidea</taxon>
        <taxon>Soboliphymatidae</taxon>
        <taxon>Soboliphyme</taxon>
    </lineage>
</organism>
<dbReference type="Proteomes" id="UP000270296">
    <property type="component" value="Unassembled WGS sequence"/>
</dbReference>